<dbReference type="AlphaFoldDB" id="A0A845B260"/>
<comment type="caution">
    <text evidence="3">The sequence shown here is derived from an EMBL/GenBank/DDBJ whole genome shotgun (WGS) entry which is preliminary data.</text>
</comment>
<dbReference type="SUPFAM" id="SSF50199">
    <property type="entry name" value="Staphylococcal nuclease"/>
    <property type="match status" value="1"/>
</dbReference>
<dbReference type="Pfam" id="PF00565">
    <property type="entry name" value="SNase"/>
    <property type="match status" value="1"/>
</dbReference>
<accession>A0A845B260</accession>
<evidence type="ECO:0000259" key="2">
    <source>
        <dbReference type="PROSITE" id="PS50830"/>
    </source>
</evidence>
<reference evidence="3 4" key="1">
    <citation type="submission" date="2019-12" db="EMBL/GenBank/DDBJ databases">
        <title>Genomic-based taxomic classification of the family Erythrobacteraceae.</title>
        <authorList>
            <person name="Xu L."/>
        </authorList>
    </citation>
    <scope>NUCLEOTIDE SEQUENCE [LARGE SCALE GENOMIC DNA]</scope>
    <source>
        <strain evidence="3 4">KCTC 42453</strain>
    </source>
</reference>
<organism evidence="3 4">
    <name type="scientific">Allopontixanthobacter sediminis</name>
    <dbReference type="NCBI Taxonomy" id="1689985"/>
    <lineage>
        <taxon>Bacteria</taxon>
        <taxon>Pseudomonadati</taxon>
        <taxon>Pseudomonadota</taxon>
        <taxon>Alphaproteobacteria</taxon>
        <taxon>Sphingomonadales</taxon>
        <taxon>Erythrobacteraceae</taxon>
        <taxon>Allopontixanthobacter</taxon>
    </lineage>
</organism>
<dbReference type="RefSeq" id="WP_160755836.1">
    <property type="nucleotide sequence ID" value="NZ_WTYL01000002.1"/>
</dbReference>
<gene>
    <name evidence="3" type="ORF">GRI65_07080</name>
</gene>
<name>A0A845B260_9SPHN</name>
<feature type="compositionally biased region" description="Low complexity" evidence="1">
    <location>
        <begin position="19"/>
        <end position="40"/>
    </location>
</feature>
<dbReference type="InterPro" id="IPR016071">
    <property type="entry name" value="Staphylococal_nuclease_OB-fold"/>
</dbReference>
<dbReference type="OrthoDB" id="7469880at2"/>
<feature type="domain" description="TNase-like" evidence="2">
    <location>
        <begin position="63"/>
        <end position="154"/>
    </location>
</feature>
<sequence length="167" mass="17337">MGGGGAGAQAGAHDPYPLRRSVPAPARRPHPAAGEAGQAAAQGAAITAPALPMSFAPCGAARRIHCVVDGDTFWHAGAKIRIADINTPETSRPGCADEARLGARATLRLTQLLNAGPFALEQQGRDTDRYGRQLRIVTRGGASIGAVLVAEGLAEPWTGRRRDWCAV</sequence>
<dbReference type="Gene3D" id="2.40.50.90">
    <property type="match status" value="1"/>
</dbReference>
<dbReference type="Proteomes" id="UP000431922">
    <property type="component" value="Unassembled WGS sequence"/>
</dbReference>
<evidence type="ECO:0000313" key="3">
    <source>
        <dbReference type="EMBL" id="MXP44214.1"/>
    </source>
</evidence>
<dbReference type="InterPro" id="IPR035437">
    <property type="entry name" value="SNase_OB-fold_sf"/>
</dbReference>
<evidence type="ECO:0000256" key="1">
    <source>
        <dbReference type="SAM" id="MobiDB-lite"/>
    </source>
</evidence>
<dbReference type="PROSITE" id="PS50830">
    <property type="entry name" value="TNASE_3"/>
    <property type="match status" value="1"/>
</dbReference>
<proteinExistence type="predicted"/>
<feature type="region of interest" description="Disordered" evidence="1">
    <location>
        <begin position="1"/>
        <end position="40"/>
    </location>
</feature>
<keyword evidence="4" id="KW-1185">Reference proteome</keyword>
<dbReference type="EMBL" id="WTYL01000002">
    <property type="protein sequence ID" value="MXP44214.1"/>
    <property type="molecule type" value="Genomic_DNA"/>
</dbReference>
<evidence type="ECO:0000313" key="4">
    <source>
        <dbReference type="Proteomes" id="UP000431922"/>
    </source>
</evidence>
<protein>
    <submittedName>
        <fullName evidence="3">Thermonuclease family protein</fullName>
    </submittedName>
</protein>